<reference evidence="1 2" key="1">
    <citation type="journal article" date="2016" name="Nat. Commun.">
        <title>Ectomycorrhizal ecology is imprinted in the genome of the dominant symbiotic fungus Cenococcum geophilum.</title>
        <authorList>
            <consortium name="DOE Joint Genome Institute"/>
            <person name="Peter M."/>
            <person name="Kohler A."/>
            <person name="Ohm R.A."/>
            <person name="Kuo A."/>
            <person name="Krutzmann J."/>
            <person name="Morin E."/>
            <person name="Arend M."/>
            <person name="Barry K.W."/>
            <person name="Binder M."/>
            <person name="Choi C."/>
            <person name="Clum A."/>
            <person name="Copeland A."/>
            <person name="Grisel N."/>
            <person name="Haridas S."/>
            <person name="Kipfer T."/>
            <person name="LaButti K."/>
            <person name="Lindquist E."/>
            <person name="Lipzen A."/>
            <person name="Maire R."/>
            <person name="Meier B."/>
            <person name="Mihaltcheva S."/>
            <person name="Molinier V."/>
            <person name="Murat C."/>
            <person name="Poggeler S."/>
            <person name="Quandt C.A."/>
            <person name="Sperisen C."/>
            <person name="Tritt A."/>
            <person name="Tisserant E."/>
            <person name="Crous P.W."/>
            <person name="Henrissat B."/>
            <person name="Nehls U."/>
            <person name="Egli S."/>
            <person name="Spatafora J.W."/>
            <person name="Grigoriev I.V."/>
            <person name="Martin F.M."/>
        </authorList>
    </citation>
    <scope>NUCLEOTIDE SEQUENCE [LARGE SCALE GENOMIC DNA]</scope>
    <source>
        <strain evidence="1 2">1.58</strain>
    </source>
</reference>
<accession>A0ACC8EKA9</accession>
<sequence>KACPNLIYVGFNSGIRLTDKSLLTLFTNCLNLRYIQFSKNNKIKGKLKGTALNLLREKPKLGKKLVKLRLTD</sequence>
<proteinExistence type="predicted"/>
<protein>
    <submittedName>
        <fullName evidence="1">Uncharacterized protein</fullName>
    </submittedName>
</protein>
<dbReference type="Proteomes" id="UP000250078">
    <property type="component" value="Unassembled WGS sequence"/>
</dbReference>
<keyword evidence="2" id="KW-1185">Reference proteome</keyword>
<evidence type="ECO:0000313" key="2">
    <source>
        <dbReference type="Proteomes" id="UP000250078"/>
    </source>
</evidence>
<gene>
    <name evidence="1" type="ORF">K441DRAFT_713021</name>
</gene>
<evidence type="ECO:0000313" key="1">
    <source>
        <dbReference type="EMBL" id="OCK86683.1"/>
    </source>
</evidence>
<organism evidence="1 2">
    <name type="scientific">Cenococcum geophilum 1.58</name>
    <dbReference type="NCBI Taxonomy" id="794803"/>
    <lineage>
        <taxon>Eukaryota</taxon>
        <taxon>Fungi</taxon>
        <taxon>Dikarya</taxon>
        <taxon>Ascomycota</taxon>
        <taxon>Pezizomycotina</taxon>
        <taxon>Dothideomycetes</taxon>
        <taxon>Pleosporomycetidae</taxon>
        <taxon>Gloniales</taxon>
        <taxon>Gloniaceae</taxon>
        <taxon>Cenococcum</taxon>
    </lineage>
</organism>
<name>A0ACC8EKA9_9PEZI</name>
<feature type="non-terminal residue" evidence="1">
    <location>
        <position position="1"/>
    </location>
</feature>
<dbReference type="EMBL" id="KV748291">
    <property type="protein sequence ID" value="OCK86683.1"/>
    <property type="molecule type" value="Genomic_DNA"/>
</dbReference>